<gene>
    <name evidence="2" type="ORF">DFR63_1137</name>
</gene>
<proteinExistence type="predicted"/>
<keyword evidence="3" id="KW-1185">Reference proteome</keyword>
<dbReference type="AlphaFoldDB" id="A0A3E0AYP8"/>
<evidence type="ECO:0000313" key="3">
    <source>
        <dbReference type="Proteomes" id="UP000257076"/>
    </source>
</evidence>
<dbReference type="Proteomes" id="UP000257076">
    <property type="component" value="Unassembled WGS sequence"/>
</dbReference>
<dbReference type="Pfam" id="PF08349">
    <property type="entry name" value="DUF1722"/>
    <property type="match status" value="1"/>
</dbReference>
<dbReference type="InterPro" id="IPR013560">
    <property type="entry name" value="DUF1722"/>
</dbReference>
<name>A0A3E0AYP8_9STAP</name>
<dbReference type="OrthoDB" id="9782576at2"/>
<evidence type="ECO:0000259" key="1">
    <source>
        <dbReference type="Pfam" id="PF08349"/>
    </source>
</evidence>
<dbReference type="RefSeq" id="WP_115884957.1">
    <property type="nucleotide sequence ID" value="NZ_CBCSHX010000002.1"/>
</dbReference>
<feature type="domain" description="DUF1722" evidence="1">
    <location>
        <begin position="15"/>
        <end position="121"/>
    </location>
</feature>
<dbReference type="EMBL" id="QUMW01000010">
    <property type="protein sequence ID" value="REG24827.1"/>
    <property type="molecule type" value="Genomic_DNA"/>
</dbReference>
<comment type="caution">
    <text evidence="2">The sequence shown here is derived from an EMBL/GenBank/DDBJ whole genome shotgun (WGS) entry which is preliminary data.</text>
</comment>
<accession>A0A3E0AYP8</accession>
<evidence type="ECO:0000313" key="2">
    <source>
        <dbReference type="EMBL" id="REG24827.1"/>
    </source>
</evidence>
<reference evidence="2 3" key="1">
    <citation type="submission" date="2018-08" db="EMBL/GenBank/DDBJ databases">
        <title>Genomic Encyclopedia of Type Strains, Phase IV (KMG-IV): sequencing the most valuable type-strain genomes for metagenomic binning, comparative biology and taxonomic classification.</title>
        <authorList>
            <person name="Goeker M."/>
        </authorList>
    </citation>
    <scope>NUCLEOTIDE SEQUENCE [LARGE SCALE GENOMIC DNA]</scope>
    <source>
        <strain evidence="2 3">DSM 17274</strain>
    </source>
</reference>
<organism evidence="2 3">
    <name type="scientific">Jeotgalicoccus halotolerans</name>
    <dbReference type="NCBI Taxonomy" id="157227"/>
    <lineage>
        <taxon>Bacteria</taxon>
        <taxon>Bacillati</taxon>
        <taxon>Bacillota</taxon>
        <taxon>Bacilli</taxon>
        <taxon>Bacillales</taxon>
        <taxon>Staphylococcaceae</taxon>
        <taxon>Jeotgalicoccus</taxon>
    </lineage>
</organism>
<protein>
    <submittedName>
        <fullName evidence="2">Uncharacterized protein DUF1722</fullName>
    </submittedName>
</protein>
<sequence length="123" mass="15044">MKRRALMENLWAKEKYRVMMHSQGHYNLIRKELKQDIEMERLETLIGQALEKTPHPGAVINTFQHMWGYFKKVCSEKEKREYMRLKEEYIHNPNKPDDLFSFIRKMANKYKVKYLQNSTILYK</sequence>